<organism evidence="1 2">
    <name type="scientific">Paragemmobacter kunshanensis</name>
    <dbReference type="NCBI Taxonomy" id="2583234"/>
    <lineage>
        <taxon>Bacteria</taxon>
        <taxon>Pseudomonadati</taxon>
        <taxon>Pseudomonadota</taxon>
        <taxon>Alphaproteobacteria</taxon>
        <taxon>Rhodobacterales</taxon>
        <taxon>Paracoccaceae</taxon>
        <taxon>Paragemmobacter</taxon>
    </lineage>
</organism>
<comment type="caution">
    <text evidence="1">The sequence shown here is derived from an EMBL/GenBank/DDBJ whole genome shotgun (WGS) entry which is preliminary data.</text>
</comment>
<dbReference type="AlphaFoldDB" id="A0A6M1TS55"/>
<evidence type="ECO:0000313" key="2">
    <source>
        <dbReference type="Proteomes" id="UP000474758"/>
    </source>
</evidence>
<dbReference type="Proteomes" id="UP000474758">
    <property type="component" value="Unassembled WGS sequence"/>
</dbReference>
<accession>A0A6M1TS55</accession>
<name>A0A6M1TS55_9RHOB</name>
<dbReference type="RefSeq" id="WP_165053811.1">
    <property type="nucleotide sequence ID" value="NZ_JAALFE010000032.1"/>
</dbReference>
<reference evidence="1 2" key="1">
    <citation type="submission" date="2020-02" db="EMBL/GenBank/DDBJ databases">
        <title>Rhodobacter translucens sp. nov., a novel bacterium isolated from activated sludge.</title>
        <authorList>
            <person name="Liu J."/>
        </authorList>
    </citation>
    <scope>NUCLEOTIDE SEQUENCE [LARGE SCALE GENOMIC DNA]</scope>
    <source>
        <strain evidence="1 2">HX-7-19</strain>
    </source>
</reference>
<gene>
    <name evidence="1" type="ORF">G5V65_19750</name>
</gene>
<evidence type="ECO:0000313" key="1">
    <source>
        <dbReference type="EMBL" id="NGQ93129.1"/>
    </source>
</evidence>
<proteinExistence type="predicted"/>
<dbReference type="EMBL" id="JAALFE010000032">
    <property type="protein sequence ID" value="NGQ93129.1"/>
    <property type="molecule type" value="Genomic_DNA"/>
</dbReference>
<protein>
    <submittedName>
        <fullName evidence="1">Uncharacterized protein</fullName>
    </submittedName>
</protein>
<keyword evidence="2" id="KW-1185">Reference proteome</keyword>
<sequence length="97" mass="10660">MFSSSPLKRLRQRYNLEPLPEVINVPAIGGRAARSVPIEQATLDDIEFALVDFGRKQSALYEVSNALSTLLRMARRQGALGRDVGIHAAVRDLEAGQ</sequence>